<dbReference type="InterPro" id="IPR036573">
    <property type="entry name" value="CBM_sf_5/12"/>
</dbReference>
<sequence>MKFTRKAALVLAAVPAIVVISPVGSASAHGYVSSPPSRSAQCALKTVPCGAPTFEPQSSEGPKGMMNCNGARGDFEELNDDNKNWQVTSTGTSLTIGWTFTARHKTSNYEYFINGTRVGFVDGGNAAPSGSVRHTIDLSGFSGRQKIFAVWNIADTGNAFYNCIDVNINGGGGGGTTTPPPTSTTTKPPAPTSEPTRPNPTQPTQQPGGGGGSWAPNVAYATGSQVTFGGATYRCRQGHTTLTGWEPPIVPALWERV</sequence>
<organism evidence="6 7">
    <name type="scientific">Lentzea fradiae</name>
    <dbReference type="NCBI Taxonomy" id="200378"/>
    <lineage>
        <taxon>Bacteria</taxon>
        <taxon>Bacillati</taxon>
        <taxon>Actinomycetota</taxon>
        <taxon>Actinomycetes</taxon>
        <taxon>Pseudonocardiales</taxon>
        <taxon>Pseudonocardiaceae</taxon>
        <taxon>Lentzea</taxon>
    </lineage>
</organism>
<dbReference type="GO" id="GO:0004553">
    <property type="term" value="F:hydrolase activity, hydrolyzing O-glycosyl compounds"/>
    <property type="evidence" value="ECO:0007669"/>
    <property type="project" value="InterPro"/>
</dbReference>
<feature type="signal peptide" evidence="4">
    <location>
        <begin position="1"/>
        <end position="28"/>
    </location>
</feature>
<dbReference type="AlphaFoldDB" id="A0A1G7QBD8"/>
<dbReference type="CDD" id="cd21177">
    <property type="entry name" value="LPMO_AA10"/>
    <property type="match status" value="1"/>
</dbReference>
<reference evidence="7" key="1">
    <citation type="submission" date="2016-10" db="EMBL/GenBank/DDBJ databases">
        <authorList>
            <person name="Varghese N."/>
            <person name="Submissions S."/>
        </authorList>
    </citation>
    <scope>NUCLEOTIDE SEQUENCE [LARGE SCALE GENOMIC DNA]</scope>
    <source>
        <strain evidence="7">CGMCC 4.3506</strain>
    </source>
</reference>
<dbReference type="STRING" id="200378.SAMN05216553_104368"/>
<dbReference type="PANTHER" id="PTHR34823:SF1">
    <property type="entry name" value="CHITIN-BINDING TYPE-4 DOMAIN-CONTAINING PROTEIN"/>
    <property type="match status" value="1"/>
</dbReference>
<evidence type="ECO:0000259" key="5">
    <source>
        <dbReference type="SMART" id="SM00495"/>
    </source>
</evidence>
<dbReference type="CDD" id="cd12214">
    <property type="entry name" value="ChiA1_BD"/>
    <property type="match status" value="1"/>
</dbReference>
<evidence type="ECO:0000256" key="3">
    <source>
        <dbReference type="SAM" id="MobiDB-lite"/>
    </source>
</evidence>
<dbReference type="SMART" id="SM00495">
    <property type="entry name" value="ChtBD3"/>
    <property type="match status" value="1"/>
</dbReference>
<dbReference type="EMBL" id="FNCC01000004">
    <property type="protein sequence ID" value="SDF95804.1"/>
    <property type="molecule type" value="Genomic_DNA"/>
</dbReference>
<accession>A0A1G7QBD8</accession>
<dbReference type="PANTHER" id="PTHR34823">
    <property type="entry name" value="GLCNAC-BINDING PROTEIN A"/>
    <property type="match status" value="1"/>
</dbReference>
<feature type="compositionally biased region" description="Pro residues" evidence="3">
    <location>
        <begin position="178"/>
        <end position="201"/>
    </location>
</feature>
<dbReference type="InterPro" id="IPR051024">
    <property type="entry name" value="GlcNAc_Chitin_IntDeg"/>
</dbReference>
<dbReference type="InterPro" id="IPR003610">
    <property type="entry name" value="CBM5/12"/>
</dbReference>
<dbReference type="Proteomes" id="UP000199623">
    <property type="component" value="Unassembled WGS sequence"/>
</dbReference>
<gene>
    <name evidence="6" type="ORF">SAMN05216553_104368</name>
</gene>
<dbReference type="OrthoDB" id="2702399at2"/>
<keyword evidence="1 4" id="KW-0732">Signal</keyword>
<evidence type="ECO:0000256" key="1">
    <source>
        <dbReference type="ARBA" id="ARBA00022729"/>
    </source>
</evidence>
<dbReference type="Pfam" id="PF02839">
    <property type="entry name" value="CBM_5_12"/>
    <property type="match status" value="1"/>
</dbReference>
<evidence type="ECO:0000256" key="2">
    <source>
        <dbReference type="ARBA" id="ARBA00022801"/>
    </source>
</evidence>
<proteinExistence type="predicted"/>
<dbReference type="RefSeq" id="WP_090048320.1">
    <property type="nucleotide sequence ID" value="NZ_FNCC01000004.1"/>
</dbReference>
<dbReference type="InterPro" id="IPR014756">
    <property type="entry name" value="Ig_E-set"/>
</dbReference>
<dbReference type="Gene3D" id="2.10.10.20">
    <property type="entry name" value="Carbohydrate-binding module superfamily 5/12"/>
    <property type="match status" value="1"/>
</dbReference>
<dbReference type="GO" id="GO:0030246">
    <property type="term" value="F:carbohydrate binding"/>
    <property type="evidence" value="ECO:0007669"/>
    <property type="project" value="InterPro"/>
</dbReference>
<dbReference type="SUPFAM" id="SSF51055">
    <property type="entry name" value="Carbohydrate binding domain"/>
    <property type="match status" value="1"/>
</dbReference>
<feature type="chain" id="PRO_5011620605" evidence="4">
    <location>
        <begin position="29"/>
        <end position="257"/>
    </location>
</feature>
<evidence type="ECO:0000313" key="6">
    <source>
        <dbReference type="EMBL" id="SDF95804.1"/>
    </source>
</evidence>
<name>A0A1G7QBD8_9PSEU</name>
<dbReference type="Pfam" id="PF03067">
    <property type="entry name" value="LPMO_10"/>
    <property type="match status" value="1"/>
</dbReference>
<dbReference type="InterPro" id="IPR004302">
    <property type="entry name" value="Cellulose/chitin-bd_N"/>
</dbReference>
<feature type="domain" description="Chitin-binding type-3" evidence="5">
    <location>
        <begin position="211"/>
        <end position="257"/>
    </location>
</feature>
<feature type="region of interest" description="Disordered" evidence="3">
    <location>
        <begin position="172"/>
        <end position="218"/>
    </location>
</feature>
<evidence type="ECO:0000256" key="4">
    <source>
        <dbReference type="SAM" id="SignalP"/>
    </source>
</evidence>
<dbReference type="GO" id="GO:0005576">
    <property type="term" value="C:extracellular region"/>
    <property type="evidence" value="ECO:0007669"/>
    <property type="project" value="InterPro"/>
</dbReference>
<evidence type="ECO:0000313" key="7">
    <source>
        <dbReference type="Proteomes" id="UP000199623"/>
    </source>
</evidence>
<dbReference type="GO" id="GO:0005975">
    <property type="term" value="P:carbohydrate metabolic process"/>
    <property type="evidence" value="ECO:0007669"/>
    <property type="project" value="InterPro"/>
</dbReference>
<dbReference type="SUPFAM" id="SSF81296">
    <property type="entry name" value="E set domains"/>
    <property type="match status" value="1"/>
</dbReference>
<keyword evidence="7" id="KW-1185">Reference proteome</keyword>
<protein>
    <submittedName>
        <fullName evidence="6">Chitin-binding protein</fullName>
    </submittedName>
</protein>
<dbReference type="Gene3D" id="2.70.50.50">
    <property type="entry name" value="chitin-binding protein cbp21"/>
    <property type="match status" value="1"/>
</dbReference>
<keyword evidence="2" id="KW-0378">Hydrolase</keyword>